<keyword evidence="2" id="KW-1185">Reference proteome</keyword>
<comment type="caution">
    <text evidence="1">The sequence shown here is derived from an EMBL/GenBank/DDBJ whole genome shotgun (WGS) entry which is preliminary data.</text>
</comment>
<name>A0A7Y0ACD4_9BACT</name>
<dbReference type="RefSeq" id="WP_169530029.1">
    <property type="nucleotide sequence ID" value="NZ_JABBGH010000001.1"/>
</dbReference>
<dbReference type="Proteomes" id="UP000559626">
    <property type="component" value="Unassembled WGS sequence"/>
</dbReference>
<proteinExistence type="predicted"/>
<evidence type="ECO:0000313" key="1">
    <source>
        <dbReference type="EMBL" id="NML64750.1"/>
    </source>
</evidence>
<organism evidence="1 2">
    <name type="scientific">Hymenobacter polaris</name>
    <dbReference type="NCBI Taxonomy" id="2682546"/>
    <lineage>
        <taxon>Bacteria</taxon>
        <taxon>Pseudomonadati</taxon>
        <taxon>Bacteroidota</taxon>
        <taxon>Cytophagia</taxon>
        <taxon>Cytophagales</taxon>
        <taxon>Hymenobacteraceae</taxon>
        <taxon>Hymenobacter</taxon>
    </lineage>
</organism>
<dbReference type="EMBL" id="JABBGH010000001">
    <property type="protein sequence ID" value="NML64750.1"/>
    <property type="molecule type" value="Genomic_DNA"/>
</dbReference>
<sequence>MPILYLDIDGVLLTARHTQAASGVDAFVDFITQHFTCYWLTTHCKGDSAPALRYLARFLKPATLEKLRQAVQPTTWDTLKTEAIDVTADFYWLDDQPFQAEIAYLEVRGVADRLVRVNIFRNGELERITKELIAG</sequence>
<protein>
    <recommendedName>
        <fullName evidence="3">Hydrolase</fullName>
    </recommendedName>
</protein>
<reference evidence="1 2" key="1">
    <citation type="submission" date="2020-04" db="EMBL/GenBank/DDBJ databases">
        <title>Hymenobacter polaris sp. nov., isolated from Arctic soil.</title>
        <authorList>
            <person name="Dahal R.H."/>
        </authorList>
    </citation>
    <scope>NUCLEOTIDE SEQUENCE [LARGE SCALE GENOMIC DNA]</scope>
    <source>
        <strain evidence="1 2">RP-2-7</strain>
    </source>
</reference>
<dbReference type="AlphaFoldDB" id="A0A7Y0ACD4"/>
<accession>A0A7Y0ACD4</accession>
<evidence type="ECO:0000313" key="2">
    <source>
        <dbReference type="Proteomes" id="UP000559626"/>
    </source>
</evidence>
<evidence type="ECO:0008006" key="3">
    <source>
        <dbReference type="Google" id="ProtNLM"/>
    </source>
</evidence>
<gene>
    <name evidence="1" type="ORF">HHL22_05975</name>
</gene>